<accession>A0A9P5S3L2</accession>
<keyword evidence="3" id="KW-1185">Reference proteome</keyword>
<dbReference type="AlphaFoldDB" id="A0A9P5S3L2"/>
<evidence type="ECO:0000313" key="2">
    <source>
        <dbReference type="EMBL" id="KAF9154019.1"/>
    </source>
</evidence>
<dbReference type="EMBL" id="JAAAUQ010000140">
    <property type="protein sequence ID" value="KAF9154019.1"/>
    <property type="molecule type" value="Genomic_DNA"/>
</dbReference>
<dbReference type="Proteomes" id="UP000748756">
    <property type="component" value="Unassembled WGS sequence"/>
</dbReference>
<reference evidence="2" key="1">
    <citation type="journal article" date="2020" name="Fungal Divers.">
        <title>Resolving the Mortierellaceae phylogeny through synthesis of multi-gene phylogenetics and phylogenomics.</title>
        <authorList>
            <person name="Vandepol N."/>
            <person name="Liber J."/>
            <person name="Desiro A."/>
            <person name="Na H."/>
            <person name="Kennedy M."/>
            <person name="Barry K."/>
            <person name="Grigoriev I.V."/>
            <person name="Miller A.N."/>
            <person name="O'Donnell K."/>
            <person name="Stajich J.E."/>
            <person name="Bonito G."/>
        </authorList>
    </citation>
    <scope>NUCLEOTIDE SEQUENCE</scope>
    <source>
        <strain evidence="2">NRRL 6426</strain>
    </source>
</reference>
<evidence type="ECO:0000256" key="1">
    <source>
        <dbReference type="SAM" id="MobiDB-lite"/>
    </source>
</evidence>
<feature type="region of interest" description="Disordered" evidence="1">
    <location>
        <begin position="88"/>
        <end position="110"/>
    </location>
</feature>
<comment type="caution">
    <text evidence="2">The sequence shown here is derived from an EMBL/GenBank/DDBJ whole genome shotgun (WGS) entry which is preliminary data.</text>
</comment>
<dbReference type="OrthoDB" id="2420563at2759"/>
<feature type="region of interest" description="Disordered" evidence="1">
    <location>
        <begin position="1"/>
        <end position="49"/>
    </location>
</feature>
<feature type="region of interest" description="Disordered" evidence="1">
    <location>
        <begin position="62"/>
        <end position="81"/>
    </location>
</feature>
<name>A0A9P5S3L2_9FUNG</name>
<proteinExistence type="predicted"/>
<evidence type="ECO:0000313" key="3">
    <source>
        <dbReference type="Proteomes" id="UP000748756"/>
    </source>
</evidence>
<protein>
    <submittedName>
        <fullName evidence="2">Uncharacterized protein</fullName>
    </submittedName>
</protein>
<gene>
    <name evidence="2" type="ORF">BG015_002105</name>
</gene>
<organism evidence="2 3">
    <name type="scientific">Linnemannia schmuckeri</name>
    <dbReference type="NCBI Taxonomy" id="64567"/>
    <lineage>
        <taxon>Eukaryota</taxon>
        <taxon>Fungi</taxon>
        <taxon>Fungi incertae sedis</taxon>
        <taxon>Mucoromycota</taxon>
        <taxon>Mortierellomycotina</taxon>
        <taxon>Mortierellomycetes</taxon>
        <taxon>Mortierellales</taxon>
        <taxon>Mortierellaceae</taxon>
        <taxon>Linnemannia</taxon>
    </lineage>
</organism>
<sequence length="383" mass="43278">MPVADTIPMSSEVARSGSPPAPRIVDTDNQNNNDNNDDVADRGQEEMDSIQTTTLTAATVTAAATQQGNHHYREQDQGRLNSEADDDEIVEEDEHENEDDVDWGDDEDDDVYEEEPDPVYVADLLRQSRIDWMQYPEYATHRLVVTSTAETTGAEGQVPGRQYYQVMAQFLIPGSAVFRDFLLGEDSSTATSNEDEEEEQKFRRERLACLHDGPFTDSTLANNTQLQDPSNAPNIAHSVLEALEPYIDQRSAPYTPFNLSQETTDNTETDPYAHQPWIHLSLDHPEHFPGLLQAVYTMDLEIWEETCFRPETIVGIIETVRRLECCSGLMVKCLEYFRKVEDILGVEGFEKQDGREGERGLEEVRRLLRAAVDGGMLPLDPEF</sequence>